<evidence type="ECO:0000313" key="3">
    <source>
        <dbReference type="Proteomes" id="UP000321943"/>
    </source>
</evidence>
<proteinExistence type="predicted"/>
<dbReference type="KEGG" id="lwd:JCM16777_0098"/>
<organism evidence="2 3">
    <name type="scientific">Leptotrichia wadei</name>
    <dbReference type="NCBI Taxonomy" id="157687"/>
    <lineage>
        <taxon>Bacteria</taxon>
        <taxon>Fusobacteriati</taxon>
        <taxon>Fusobacteriota</taxon>
        <taxon>Fusobacteriia</taxon>
        <taxon>Fusobacteriales</taxon>
        <taxon>Leptotrichiaceae</taxon>
        <taxon>Leptotrichia</taxon>
    </lineage>
</organism>
<name>A0A7U6L8P8_9FUSO</name>
<keyword evidence="1" id="KW-0812">Transmembrane</keyword>
<evidence type="ECO:0000256" key="1">
    <source>
        <dbReference type="SAM" id="Phobius"/>
    </source>
</evidence>
<dbReference type="RefSeq" id="WP_018498341.1">
    <property type="nucleotide sequence ID" value="NZ_AP019829.2"/>
</dbReference>
<gene>
    <name evidence="2" type="ORF">JCM16777_0098</name>
</gene>
<dbReference type="Proteomes" id="UP000321943">
    <property type="component" value="Chromosome"/>
</dbReference>
<dbReference type="AlphaFoldDB" id="A0A7U6L8P8"/>
<feature type="transmembrane region" description="Helical" evidence="1">
    <location>
        <begin position="230"/>
        <end position="253"/>
    </location>
</feature>
<keyword evidence="1" id="KW-1133">Transmembrane helix</keyword>
<feature type="transmembrane region" description="Helical" evidence="1">
    <location>
        <begin position="289"/>
        <end position="309"/>
    </location>
</feature>
<evidence type="ECO:0000313" key="2">
    <source>
        <dbReference type="EMBL" id="BBM41875.1"/>
    </source>
</evidence>
<feature type="transmembrane region" description="Helical" evidence="1">
    <location>
        <begin position="259"/>
        <end position="277"/>
    </location>
</feature>
<reference evidence="2 3" key="1">
    <citation type="submission" date="2019-07" db="EMBL/GenBank/DDBJ databases">
        <title>Complete Genome Sequence of Leptotrichia wadei Strain JCM16777.</title>
        <authorList>
            <person name="Watanabe S."/>
            <person name="Cui L."/>
        </authorList>
    </citation>
    <scope>NUCLEOTIDE SEQUENCE [LARGE SCALE GENOMIC DNA]</scope>
    <source>
        <strain evidence="2 3">JCM16777</strain>
    </source>
</reference>
<sequence>MKIKLFKIFKYFKDIIFWNREKYNKYYKALKKFYPEYYLSINDYEEDDVDEEIEETILETEKFQYFKNGEVEKLLKEYYESSNISFSFLERKNFFDKLKKECTTQDINKIYSLIFEGDKCVETDNLRFANKIDKILNQNKFDKDFFKYNLMNNGKSELKEILKKYEANSEKGIKKFIKKYFFLKYNKILGLCINSNENILKNWIFSKPFFLNIENMMFKYKMKKISNEAISGYVFYITLIPLCLQFTGIMLMLMGSLQINYWIISLVIGIIFLILDWDALINYREIEGGFSAGMTNCYLFFEPIIYLIYHLKYQNFSYESFYQLLGLNLIFIIYFIIKQRIVYLRVKKVSKYFIDSILGKTYTKELIVENEIQEIKKSDLIENWIKLLKSKLSKLVLKKYVFRKVPEYEGLIEDFIHFESDDKKKILEILKSKEIIEKSKIPKKEKKLLYKRLKL</sequence>
<accession>A0A7U6L8P8</accession>
<dbReference type="GeneID" id="84803463"/>
<protein>
    <submittedName>
        <fullName evidence="2">Uncharacterized protein</fullName>
    </submittedName>
</protein>
<dbReference type="EMBL" id="AP019829">
    <property type="protein sequence ID" value="BBM41875.1"/>
    <property type="molecule type" value="Genomic_DNA"/>
</dbReference>
<keyword evidence="1" id="KW-0472">Membrane</keyword>
<feature type="transmembrane region" description="Helical" evidence="1">
    <location>
        <begin position="321"/>
        <end position="337"/>
    </location>
</feature>